<dbReference type="Proteomes" id="UP000219612">
    <property type="component" value="Unassembled WGS sequence"/>
</dbReference>
<dbReference type="EMBL" id="OBDY01000020">
    <property type="protein sequence ID" value="SNY59107.1"/>
    <property type="molecule type" value="Genomic_DNA"/>
</dbReference>
<protein>
    <recommendedName>
        <fullName evidence="1">DUF1918 domain-containing protein</fullName>
    </recommendedName>
</protein>
<keyword evidence="3" id="KW-1185">Reference proteome</keyword>
<dbReference type="AlphaFoldDB" id="A0A285JH36"/>
<evidence type="ECO:0000259" key="1">
    <source>
        <dbReference type="Pfam" id="PF08940"/>
    </source>
</evidence>
<accession>A0A285JH36</accession>
<dbReference type="InterPro" id="IPR015035">
    <property type="entry name" value="DUF1918"/>
</dbReference>
<dbReference type="SUPFAM" id="SSF50118">
    <property type="entry name" value="Cell growth inhibitor/plasmid maintenance toxic component"/>
    <property type="match status" value="1"/>
</dbReference>
<sequence>MIARIGDRIVVEGTHLGDNRRIGVITAVAHADGRPPYEVRWLDDGRTSLIFPGPEARIEQAAGGANGQP</sequence>
<gene>
    <name evidence="2" type="ORF">SAMN05421748_12038</name>
</gene>
<name>A0A285JH36_9ACTN</name>
<evidence type="ECO:0000313" key="3">
    <source>
        <dbReference type="Proteomes" id="UP000219612"/>
    </source>
</evidence>
<evidence type="ECO:0000313" key="2">
    <source>
        <dbReference type="EMBL" id="SNY59107.1"/>
    </source>
</evidence>
<dbReference type="RefSeq" id="WP_097325563.1">
    <property type="nucleotide sequence ID" value="NZ_OBDY01000020.1"/>
</dbReference>
<organism evidence="2 3">
    <name type="scientific">Paractinoplanes atraurantiacus</name>
    <dbReference type="NCBI Taxonomy" id="1036182"/>
    <lineage>
        <taxon>Bacteria</taxon>
        <taxon>Bacillati</taxon>
        <taxon>Actinomycetota</taxon>
        <taxon>Actinomycetes</taxon>
        <taxon>Micromonosporales</taxon>
        <taxon>Micromonosporaceae</taxon>
        <taxon>Paractinoplanes</taxon>
    </lineage>
</organism>
<feature type="domain" description="DUF1918" evidence="1">
    <location>
        <begin position="1"/>
        <end position="58"/>
    </location>
</feature>
<dbReference type="Pfam" id="PF08940">
    <property type="entry name" value="DUF1918"/>
    <property type="match status" value="1"/>
</dbReference>
<dbReference type="OrthoDB" id="4828144at2"/>
<proteinExistence type="predicted"/>
<reference evidence="2 3" key="1">
    <citation type="submission" date="2017-09" db="EMBL/GenBank/DDBJ databases">
        <authorList>
            <person name="Ehlers B."/>
            <person name="Leendertz F.H."/>
        </authorList>
    </citation>
    <scope>NUCLEOTIDE SEQUENCE [LARGE SCALE GENOMIC DNA]</scope>
    <source>
        <strain evidence="2 3">CGMCC 4.6857</strain>
    </source>
</reference>
<dbReference type="Gene3D" id="2.30.30.440">
    <property type="entry name" value="Domain of unknown function DUF1918"/>
    <property type="match status" value="1"/>
</dbReference>